<keyword evidence="1" id="KW-0862">Zinc</keyword>
<dbReference type="Proteomes" id="UP000095282">
    <property type="component" value="Unplaced"/>
</dbReference>
<dbReference type="PANTHER" id="PTHR34850:SF3">
    <property type="entry name" value="C2H2-TYPE DOMAIN-CONTAINING PROTEIN-RELATED"/>
    <property type="match status" value="1"/>
</dbReference>
<reference evidence="4" key="1">
    <citation type="submission" date="2016-11" db="UniProtKB">
        <authorList>
            <consortium name="WormBaseParasite"/>
        </authorList>
    </citation>
    <scope>IDENTIFICATION</scope>
</reference>
<proteinExistence type="predicted"/>
<dbReference type="AlphaFoldDB" id="A0A1I7U0H6"/>
<name>A0A1I7U0H6_9PELO</name>
<dbReference type="PROSITE" id="PS50157">
    <property type="entry name" value="ZINC_FINGER_C2H2_2"/>
    <property type="match status" value="1"/>
</dbReference>
<keyword evidence="3" id="KW-1185">Reference proteome</keyword>
<keyword evidence="1" id="KW-0863">Zinc-finger</keyword>
<dbReference type="eggNOG" id="ENOG502THUR">
    <property type="taxonomic scope" value="Eukaryota"/>
</dbReference>
<dbReference type="InterPro" id="IPR013087">
    <property type="entry name" value="Znf_C2H2_type"/>
</dbReference>
<evidence type="ECO:0000259" key="2">
    <source>
        <dbReference type="PROSITE" id="PS50157"/>
    </source>
</evidence>
<feature type="domain" description="C2H2-type" evidence="2">
    <location>
        <begin position="73"/>
        <end position="101"/>
    </location>
</feature>
<dbReference type="PROSITE" id="PS00028">
    <property type="entry name" value="ZINC_FINGER_C2H2_1"/>
    <property type="match status" value="1"/>
</dbReference>
<keyword evidence="1" id="KW-0479">Metal-binding</keyword>
<sequence length="330" mass="38462">MTAITPMPEKTHGPFGNSSTLTRYNASFAINVQRDINSFARALADHHHELVMEESDSVGEPSYPKIQIEQPTMECPRCFKRVKETQELLVHLIAAHTGEKDKTFYNRCGLVSSDLNECLMEAVDIQSKQAMVKTKIEDSNFTVSCPINSPLAMYFSLRHLKIYLDFLPPLRAANPRIIKIALERENRTYNLFFSWVMIDRARNRIKKFMEQKRQKHTTRYLEQQCKNIALIQNDVVLKRKRTSEETECLAKAMNLPEDFTQEQLMSAIRNMETYKPEIPSFQVDYNTKYDQEGNELNKEQRKLLSTFTNTMTYVPVDGKRRSVRKRSYVP</sequence>
<evidence type="ECO:0000313" key="3">
    <source>
        <dbReference type="Proteomes" id="UP000095282"/>
    </source>
</evidence>
<protein>
    <submittedName>
        <fullName evidence="4">C2H2-type domain-containing protein</fullName>
    </submittedName>
</protein>
<accession>A0A1I7U0H6</accession>
<organism evidence="3 4">
    <name type="scientific">Caenorhabditis tropicalis</name>
    <dbReference type="NCBI Taxonomy" id="1561998"/>
    <lineage>
        <taxon>Eukaryota</taxon>
        <taxon>Metazoa</taxon>
        <taxon>Ecdysozoa</taxon>
        <taxon>Nematoda</taxon>
        <taxon>Chromadorea</taxon>
        <taxon>Rhabditida</taxon>
        <taxon>Rhabditina</taxon>
        <taxon>Rhabditomorpha</taxon>
        <taxon>Rhabditoidea</taxon>
        <taxon>Rhabditidae</taxon>
        <taxon>Peloderinae</taxon>
        <taxon>Caenorhabditis</taxon>
    </lineage>
</organism>
<evidence type="ECO:0000313" key="4">
    <source>
        <dbReference type="WBParaSite" id="Csp11.Scaffold629.g13631.t1"/>
    </source>
</evidence>
<dbReference type="WBParaSite" id="Csp11.Scaffold629.g13631.t1">
    <property type="protein sequence ID" value="Csp11.Scaffold629.g13631.t1"/>
    <property type="gene ID" value="Csp11.Scaffold629.g13631"/>
</dbReference>
<dbReference type="PANTHER" id="PTHR34850">
    <property type="entry name" value="PROTEIN CBG21297"/>
    <property type="match status" value="1"/>
</dbReference>
<dbReference type="GO" id="GO:0008270">
    <property type="term" value="F:zinc ion binding"/>
    <property type="evidence" value="ECO:0007669"/>
    <property type="project" value="UniProtKB-KW"/>
</dbReference>
<evidence type="ECO:0000256" key="1">
    <source>
        <dbReference type="PROSITE-ProRule" id="PRU00042"/>
    </source>
</evidence>